<dbReference type="GO" id="GO:0016758">
    <property type="term" value="F:hexosyltransferase activity"/>
    <property type="evidence" value="ECO:0007669"/>
    <property type="project" value="InterPro"/>
</dbReference>
<dbReference type="Pfam" id="PF04101">
    <property type="entry name" value="Glyco_tran_28_C"/>
    <property type="match status" value="1"/>
</dbReference>
<dbReference type="AlphaFoldDB" id="A0A0B5QSV6"/>
<feature type="binding site" evidence="2">
    <location>
        <position position="164"/>
    </location>
    <ligand>
        <name>substrate</name>
    </ligand>
</feature>
<sequence length="344" mass="39417">MKIAIRADGGTDIGMGHIMRTLVLAKELNEYLNNEVFYICKIEDRYFNDVLQNFNSAINSKYIKGIKKILDEGFKVEFIRENKLIKDLKNICADIFITDSYDVNEKYFDVLKNNFAKTVYIDDMNLYYFNVDYLINQNIDAEDFEYKVNEDTRLILGTKYLMLRDEFKNISSKNIKEKVSDIMITVGGADSYELTEKILSCIKELKYNFHIIIGPLFKNTEFIYKFQNPNIIFYENADMCEIMKRCDIAISACGSTLYELAACGVPALGIIIADNQQGIAKKMDEVGIVRNLGRCEKLNKDIIIDNINTLADNHELRKTISKQCMNLVDGKGAKRIASILIGNS</sequence>
<dbReference type="KEGG" id="cbei:LF65_04798"/>
<dbReference type="InterPro" id="IPR020023">
    <property type="entry name" value="PseG"/>
</dbReference>
<feature type="binding site" evidence="2">
    <location>
        <position position="259"/>
    </location>
    <ligand>
        <name>substrate</name>
    </ligand>
</feature>
<dbReference type="SUPFAM" id="SSF53756">
    <property type="entry name" value="UDP-Glycosyltransferase/glycogen phosphorylase"/>
    <property type="match status" value="1"/>
</dbReference>
<dbReference type="NCBIfam" id="TIGR03590">
    <property type="entry name" value="PseG"/>
    <property type="match status" value="1"/>
</dbReference>
<evidence type="ECO:0000256" key="1">
    <source>
        <dbReference type="PIRSR" id="PIRSR620023-1"/>
    </source>
</evidence>
<organism evidence="4 5">
    <name type="scientific">Clostridium beijerinckii</name>
    <name type="common">Clostridium MP</name>
    <dbReference type="NCBI Taxonomy" id="1520"/>
    <lineage>
        <taxon>Bacteria</taxon>
        <taxon>Bacillati</taxon>
        <taxon>Bacillota</taxon>
        <taxon>Clostridia</taxon>
        <taxon>Eubacteriales</taxon>
        <taxon>Clostridiaceae</taxon>
        <taxon>Clostridium</taxon>
    </lineage>
</organism>
<dbReference type="GO" id="GO:0016787">
    <property type="term" value="F:hydrolase activity"/>
    <property type="evidence" value="ECO:0007669"/>
    <property type="project" value="UniProtKB-KW"/>
</dbReference>
<dbReference type="Proteomes" id="UP000031866">
    <property type="component" value="Chromosome"/>
</dbReference>
<dbReference type="EMBL" id="CP010086">
    <property type="protein sequence ID" value="AJH01327.1"/>
    <property type="molecule type" value="Genomic_DNA"/>
</dbReference>
<accession>A0A0B5QSV6</accession>
<reference evidence="5" key="1">
    <citation type="submission" date="2014-12" db="EMBL/GenBank/DDBJ databases">
        <title>Genome sequence of Clostridium beijerinckii strain 59B.</title>
        <authorList>
            <person name="Little G.T."/>
            <person name="Minton N.P."/>
        </authorList>
    </citation>
    <scope>NUCLEOTIDE SEQUENCE [LARGE SCALE GENOMIC DNA]</scope>
    <source>
        <strain evidence="5">59B</strain>
    </source>
</reference>
<gene>
    <name evidence="4" type="ORF">LF65_04798</name>
</gene>
<feature type="domain" description="Glycosyl transferase family 28 C-terminal" evidence="3">
    <location>
        <begin position="182"/>
        <end position="315"/>
    </location>
</feature>
<keyword evidence="4" id="KW-0378">Hydrolase</keyword>
<dbReference type="Gene3D" id="3.40.50.2000">
    <property type="entry name" value="Glycogen Phosphorylase B"/>
    <property type="match status" value="1"/>
</dbReference>
<dbReference type="PANTHER" id="PTHR21015">
    <property type="entry name" value="UDP-N-ACETYLGLUCOSAMINE--N-ACETYLMURAMYL-(PENTAPEPTIDE) PYROPHOSPHORYL-UNDECAPRENOL N-ACETYLGLUCOSAMINE TRANSFERASE 1"/>
    <property type="match status" value="1"/>
</dbReference>
<dbReference type="InterPro" id="IPR007235">
    <property type="entry name" value="Glyco_trans_28_C"/>
</dbReference>
<evidence type="ECO:0000313" key="4">
    <source>
        <dbReference type="EMBL" id="AJH01327.1"/>
    </source>
</evidence>
<dbReference type="PANTHER" id="PTHR21015:SF22">
    <property type="entry name" value="GLYCOSYLTRANSFERASE"/>
    <property type="match status" value="1"/>
</dbReference>
<evidence type="ECO:0000259" key="3">
    <source>
        <dbReference type="Pfam" id="PF04101"/>
    </source>
</evidence>
<evidence type="ECO:0000256" key="2">
    <source>
        <dbReference type="PIRSR" id="PIRSR620023-2"/>
    </source>
</evidence>
<feature type="active site" description="Proton acceptor" evidence="1">
    <location>
        <position position="17"/>
    </location>
</feature>
<dbReference type="STRING" id="1520.LF65_04798"/>
<dbReference type="Gene3D" id="3.40.50.11190">
    <property type="match status" value="1"/>
</dbReference>
<proteinExistence type="predicted"/>
<protein>
    <submittedName>
        <fullName evidence="4">UDP-2,4-diacetamido-2,4, 6-trideoxy-beta-L-altropyranose hydrolase</fullName>
    </submittedName>
</protein>
<dbReference type="RefSeq" id="WP_041899457.1">
    <property type="nucleotide sequence ID" value="NZ_CP010086.2"/>
</dbReference>
<dbReference type="OrthoDB" id="9805604at2"/>
<name>A0A0B5QSV6_CLOBE</name>
<evidence type="ECO:0000313" key="5">
    <source>
        <dbReference type="Proteomes" id="UP000031866"/>
    </source>
</evidence>